<sequence>MPLLNGLDHVQLEAPAGCEVAAREFFAGVLGLPELQKPEALRKNGGCWFGLPDGRQVHVGVVADYVPRRKGHFALRCDDVGAVARHLAAHGVACTPDKEAGVPRLFLQDPWGGRLEIVQGAHPSRPLS</sequence>
<dbReference type="EMBL" id="AE000513">
    <property type="protein sequence ID" value="AAF09703.1"/>
    <property type="molecule type" value="Genomic_DNA"/>
</dbReference>
<dbReference type="HOGENOM" id="CLU_140387_0_0_0"/>
<dbReference type="RefSeq" id="WP_010886757.1">
    <property type="nucleotide sequence ID" value="NC_001263.1"/>
</dbReference>
<gene>
    <name evidence="2" type="ordered locus">DR_0109</name>
</gene>
<dbReference type="EnsemblBacteria" id="AAF09703">
    <property type="protein sequence ID" value="AAF09703"/>
    <property type="gene ID" value="DR_0109"/>
</dbReference>
<dbReference type="OrthoDB" id="9813630at2"/>
<dbReference type="InterPro" id="IPR029068">
    <property type="entry name" value="Glyas_Bleomycin-R_OHBP_Dase"/>
</dbReference>
<dbReference type="PANTHER" id="PTHR39175:SF1">
    <property type="entry name" value="FAMILY PROTEIN, PUTATIVE (AFU_ORTHOLOGUE AFUA_3G15060)-RELATED"/>
    <property type="match status" value="1"/>
</dbReference>
<proteinExistence type="predicted"/>
<dbReference type="AlphaFoldDB" id="Q9RY42"/>
<dbReference type="Pfam" id="PF00903">
    <property type="entry name" value="Glyoxalase"/>
    <property type="match status" value="1"/>
</dbReference>
<dbReference type="InterPro" id="IPR004360">
    <property type="entry name" value="Glyas_Fos-R_dOase_dom"/>
</dbReference>
<dbReference type="PANTHER" id="PTHR39175">
    <property type="entry name" value="FAMILY PROTEIN, PUTATIVE (AFU_ORTHOLOGUE AFUA_3G15060)-RELATED"/>
    <property type="match status" value="1"/>
</dbReference>
<dbReference type="Proteomes" id="UP000002524">
    <property type="component" value="Chromosome 1"/>
</dbReference>
<keyword evidence="3" id="KW-1185">Reference proteome</keyword>
<evidence type="ECO:0000313" key="3">
    <source>
        <dbReference type="Proteomes" id="UP000002524"/>
    </source>
</evidence>
<dbReference type="SUPFAM" id="SSF54593">
    <property type="entry name" value="Glyoxalase/Bleomycin resistance protein/Dihydroxybiphenyl dioxygenase"/>
    <property type="match status" value="1"/>
</dbReference>
<dbReference type="PaxDb" id="243230-DR_0109"/>
<evidence type="ECO:0000313" key="2">
    <source>
        <dbReference type="EMBL" id="AAF09703.1"/>
    </source>
</evidence>
<reference evidence="2 3" key="1">
    <citation type="journal article" date="1999" name="Science">
        <title>Genome sequence of the radioresistant bacterium Deinococcus radiodurans R1.</title>
        <authorList>
            <person name="White O."/>
            <person name="Eisen J.A."/>
            <person name="Heidelberg J.F."/>
            <person name="Hickey E.K."/>
            <person name="Peterson J.D."/>
            <person name="Dodson R.J."/>
            <person name="Haft D.H."/>
            <person name="Gwinn M.L."/>
            <person name="Nelson W.C."/>
            <person name="Richardson D.L."/>
            <person name="Moffat K.S."/>
            <person name="Qin H."/>
            <person name="Jiang L."/>
            <person name="Pamphile W."/>
            <person name="Crosby M."/>
            <person name="Shen M."/>
            <person name="Vamathevan J.J."/>
            <person name="Lam P."/>
            <person name="McDonald L."/>
            <person name="Utterback T."/>
            <person name="Zalewski C."/>
            <person name="Makarova K.S."/>
            <person name="Aravind L."/>
            <person name="Daly M.J."/>
            <person name="Minton K.W."/>
            <person name="Fleischmann R.D."/>
            <person name="Ketchum K.A."/>
            <person name="Nelson K.E."/>
            <person name="Salzberg S."/>
            <person name="Smith H.O."/>
            <person name="Venter J.C."/>
            <person name="Fraser C.M."/>
        </authorList>
    </citation>
    <scope>NUCLEOTIDE SEQUENCE [LARGE SCALE GENOMIC DNA]</scope>
    <source>
        <strain evidence="3">ATCC 13939 / DSM 20539 / JCM 16871 / LMG 4051 / NBRC 15346 / NCIMB 9279 / R1 / VKM B-1422</strain>
    </source>
</reference>
<feature type="domain" description="VOC" evidence="1">
    <location>
        <begin position="6"/>
        <end position="120"/>
    </location>
</feature>
<evidence type="ECO:0000259" key="1">
    <source>
        <dbReference type="PROSITE" id="PS51819"/>
    </source>
</evidence>
<dbReference type="STRING" id="243230.DR_0109"/>
<dbReference type="KEGG" id="dra:DR_0109"/>
<name>Q9RY42_DEIRA</name>
<dbReference type="InterPro" id="IPR037523">
    <property type="entry name" value="VOC_core"/>
</dbReference>
<dbReference type="PIR" id="B75560">
    <property type="entry name" value="B75560"/>
</dbReference>
<protein>
    <recommendedName>
        <fullName evidence="1">VOC domain-containing protein</fullName>
    </recommendedName>
</protein>
<accession>Q9RY42</accession>
<dbReference type="Gene3D" id="3.10.180.10">
    <property type="entry name" value="2,3-Dihydroxybiphenyl 1,2-Dioxygenase, domain 1"/>
    <property type="match status" value="1"/>
</dbReference>
<dbReference type="PROSITE" id="PS51819">
    <property type="entry name" value="VOC"/>
    <property type="match status" value="1"/>
</dbReference>
<organism evidence="2 3">
    <name type="scientific">Deinococcus radiodurans (strain ATCC 13939 / DSM 20539 / JCM 16871 / CCUG 27074 / LMG 4051 / NBRC 15346 / NCIMB 9279 / VKM B-1422 / R1)</name>
    <dbReference type="NCBI Taxonomy" id="243230"/>
    <lineage>
        <taxon>Bacteria</taxon>
        <taxon>Thermotogati</taxon>
        <taxon>Deinococcota</taxon>
        <taxon>Deinococci</taxon>
        <taxon>Deinococcales</taxon>
        <taxon>Deinococcaceae</taxon>
        <taxon>Deinococcus</taxon>
    </lineage>
</organism>
<dbReference type="GeneID" id="69516339"/>
<dbReference type="eggNOG" id="COG0346">
    <property type="taxonomic scope" value="Bacteria"/>
</dbReference>
<dbReference type="CDD" id="cd07245">
    <property type="entry name" value="VOC_like"/>
    <property type="match status" value="1"/>
</dbReference>
<dbReference type="InParanoid" id="Q9RY42"/>
<dbReference type="PATRIC" id="fig|243230.17.peg.274"/>